<gene>
    <name evidence="1" type="ORF">EDWATA_03188</name>
</gene>
<comment type="caution">
    <text evidence="1">The sequence shown here is derived from an EMBL/GenBank/DDBJ whole genome shotgun (WGS) entry which is preliminary data.</text>
</comment>
<dbReference type="SUPFAM" id="SSF53098">
    <property type="entry name" value="Ribonuclease H-like"/>
    <property type="match status" value="1"/>
</dbReference>
<sequence>MAFIIDAFAGIIVDWRVSSSMRTVFVLDVLDQARWTHRPSYPLTE</sequence>
<evidence type="ECO:0000313" key="2">
    <source>
        <dbReference type="Proteomes" id="UP000003692"/>
    </source>
</evidence>
<dbReference type="Proteomes" id="UP000003692">
    <property type="component" value="Unassembled WGS sequence"/>
</dbReference>
<proteinExistence type="predicted"/>
<evidence type="ECO:0008006" key="3">
    <source>
        <dbReference type="Google" id="ProtNLM"/>
    </source>
</evidence>
<name>D4F8T6_EDWTA</name>
<dbReference type="InterPro" id="IPR012337">
    <property type="entry name" value="RNaseH-like_sf"/>
</dbReference>
<evidence type="ECO:0000313" key="1">
    <source>
        <dbReference type="EMBL" id="EFE21840.1"/>
    </source>
</evidence>
<reference evidence="1 2" key="1">
    <citation type="submission" date="2010-02" db="EMBL/GenBank/DDBJ databases">
        <authorList>
            <person name="Weinstock G."/>
            <person name="Sodergren E."/>
            <person name="Clifton S."/>
            <person name="Fulton L."/>
            <person name="Fulton B."/>
            <person name="Courtney L."/>
            <person name="Fronick C."/>
            <person name="Harrison M."/>
            <person name="Strong C."/>
            <person name="Farmer C."/>
            <person name="Delahaunty K."/>
            <person name="Markovic C."/>
            <person name="Hall O."/>
            <person name="Minx P."/>
            <person name="Tomlinson C."/>
            <person name="Mitreva M."/>
            <person name="Nelson J."/>
            <person name="Hou S."/>
            <person name="Wollam A."/>
            <person name="Pepin K.H."/>
            <person name="Johnson M."/>
            <person name="Bhonagiri V."/>
            <person name="Zhang X."/>
            <person name="Suruliraj S."/>
            <person name="Warren W."/>
            <person name="Chinwalla A."/>
            <person name="Mardis E.R."/>
            <person name="Wilson R.K."/>
        </authorList>
    </citation>
    <scope>NUCLEOTIDE SEQUENCE [LARGE SCALE GENOMIC DNA]</scope>
    <source>
        <strain evidence="1 2">ATCC 23685</strain>
    </source>
</reference>
<accession>D4F8T6</accession>
<dbReference type="AlphaFoldDB" id="D4F8T6"/>
<dbReference type="EMBL" id="ADGK01000264">
    <property type="protein sequence ID" value="EFE21840.1"/>
    <property type="molecule type" value="Genomic_DNA"/>
</dbReference>
<organism evidence="1 2">
    <name type="scientific">Edwardsiella tarda ATCC 23685</name>
    <dbReference type="NCBI Taxonomy" id="500638"/>
    <lineage>
        <taxon>Bacteria</taxon>
        <taxon>Pseudomonadati</taxon>
        <taxon>Pseudomonadota</taxon>
        <taxon>Gammaproteobacteria</taxon>
        <taxon>Enterobacterales</taxon>
        <taxon>Hafniaceae</taxon>
        <taxon>Edwardsiella</taxon>
    </lineage>
</organism>
<dbReference type="HOGENOM" id="CLU_027402_14_4_6"/>
<protein>
    <recommendedName>
        <fullName evidence="3">Transposase</fullName>
    </recommendedName>
</protein>